<dbReference type="PANTHER" id="PTHR42928">
    <property type="entry name" value="TRICARBOXYLATE-BINDING PROTEIN"/>
    <property type="match status" value="1"/>
</dbReference>
<dbReference type="STRING" id="1123062.SAMN02745775_10992"/>
<dbReference type="InterPro" id="IPR005064">
    <property type="entry name" value="BUG"/>
</dbReference>
<protein>
    <submittedName>
        <fullName evidence="3">Tripartite-type tricarboxylate transporter, receptor component TctC</fullName>
    </submittedName>
</protein>
<dbReference type="Gene3D" id="3.40.190.10">
    <property type="entry name" value="Periplasmic binding protein-like II"/>
    <property type="match status" value="1"/>
</dbReference>
<dbReference type="Pfam" id="PF03401">
    <property type="entry name" value="TctC"/>
    <property type="match status" value="1"/>
</dbReference>
<evidence type="ECO:0000256" key="2">
    <source>
        <dbReference type="SAM" id="SignalP"/>
    </source>
</evidence>
<dbReference type="RefSeq" id="WP_245762194.1">
    <property type="nucleotide sequence ID" value="NZ_FOSQ01000009.1"/>
</dbReference>
<keyword evidence="3" id="KW-0675">Receptor</keyword>
<dbReference type="PIRSF" id="PIRSF017082">
    <property type="entry name" value="YflP"/>
    <property type="match status" value="1"/>
</dbReference>
<dbReference type="Gene3D" id="3.40.190.150">
    <property type="entry name" value="Bordetella uptake gene, domain 1"/>
    <property type="match status" value="1"/>
</dbReference>
<dbReference type="InterPro" id="IPR042100">
    <property type="entry name" value="Bug_dom1"/>
</dbReference>
<evidence type="ECO:0000256" key="1">
    <source>
        <dbReference type="ARBA" id="ARBA00006987"/>
    </source>
</evidence>
<gene>
    <name evidence="3" type="ORF">SAMN02745775_10992</name>
</gene>
<dbReference type="SUPFAM" id="SSF53850">
    <property type="entry name" value="Periplasmic binding protein-like II"/>
    <property type="match status" value="1"/>
</dbReference>
<dbReference type="AlphaFoldDB" id="A0A1I4D684"/>
<evidence type="ECO:0000313" key="4">
    <source>
        <dbReference type="Proteomes" id="UP000199473"/>
    </source>
</evidence>
<reference evidence="3 4" key="1">
    <citation type="submission" date="2016-10" db="EMBL/GenBank/DDBJ databases">
        <authorList>
            <person name="de Groot N.N."/>
        </authorList>
    </citation>
    <scope>NUCLEOTIDE SEQUENCE [LARGE SCALE GENOMIC DNA]</scope>
    <source>
        <strain evidence="3 4">DSM 19981</strain>
    </source>
</reference>
<proteinExistence type="inferred from homology"/>
<organism evidence="3 4">
    <name type="scientific">Falsiroseomonas stagni DSM 19981</name>
    <dbReference type="NCBI Taxonomy" id="1123062"/>
    <lineage>
        <taxon>Bacteria</taxon>
        <taxon>Pseudomonadati</taxon>
        <taxon>Pseudomonadota</taxon>
        <taxon>Alphaproteobacteria</taxon>
        <taxon>Acetobacterales</taxon>
        <taxon>Roseomonadaceae</taxon>
        <taxon>Falsiroseomonas</taxon>
    </lineage>
</organism>
<dbReference type="EMBL" id="FOSQ01000009">
    <property type="protein sequence ID" value="SFK87491.1"/>
    <property type="molecule type" value="Genomic_DNA"/>
</dbReference>
<keyword evidence="4" id="KW-1185">Reference proteome</keyword>
<comment type="similarity">
    <text evidence="1">Belongs to the UPF0065 (bug) family.</text>
</comment>
<dbReference type="Proteomes" id="UP000199473">
    <property type="component" value="Unassembled WGS sequence"/>
</dbReference>
<evidence type="ECO:0000313" key="3">
    <source>
        <dbReference type="EMBL" id="SFK87491.1"/>
    </source>
</evidence>
<accession>A0A1I4D684</accession>
<keyword evidence="2" id="KW-0732">Signal</keyword>
<sequence>MNRRSLLGALAASAALPMPAFAQARPWPSQPIRVIIPFAAGVTDTLGRLVTLEMGRRLGQTFVAENRPGAGGNIGAEACARAPADGNTICMGTISSHAINPAIMARMPYDNLRDFAPITQLSHQPNALVINNDVPARTLAEFIALVKARPGFFSYATSGVGTSTHLAGESFAQLVGAEVVHVPYRGSGGVMTSVMSGETPMSFDNLSSVLPLAREGRIRLIGVGSKERIAAAPDVPAIAEALPGFESLSWHGLFAPANTPPAIVARLHAEAVAALREPALAARLTELGFTLVGSSPDEFRAFIAAETQRWGDVARRANLRVE</sequence>
<name>A0A1I4D684_9PROT</name>
<dbReference type="PANTHER" id="PTHR42928:SF5">
    <property type="entry name" value="BLR1237 PROTEIN"/>
    <property type="match status" value="1"/>
</dbReference>
<dbReference type="CDD" id="cd13578">
    <property type="entry name" value="PBP2_Bug27"/>
    <property type="match status" value="1"/>
</dbReference>
<feature type="signal peptide" evidence="2">
    <location>
        <begin position="1"/>
        <end position="22"/>
    </location>
</feature>
<feature type="chain" id="PRO_5011756506" evidence="2">
    <location>
        <begin position="23"/>
        <end position="322"/>
    </location>
</feature>